<proteinExistence type="predicted"/>
<dbReference type="OrthoDB" id="9806624at2"/>
<accession>A0A1X6Y5X4</accession>
<gene>
    <name evidence="1" type="ORF">ROH8110_00091</name>
</gene>
<dbReference type="PANTHER" id="PTHR36978">
    <property type="entry name" value="P-LOOP CONTAINING NUCLEOTIDE TRIPHOSPHATE HYDROLASE"/>
    <property type="match status" value="1"/>
</dbReference>
<reference evidence="1 2" key="1">
    <citation type="submission" date="2017-03" db="EMBL/GenBank/DDBJ databases">
        <authorList>
            <person name="Afonso C.L."/>
            <person name="Miller P.J."/>
            <person name="Scott M.A."/>
            <person name="Spackman E."/>
            <person name="Goraichik I."/>
            <person name="Dimitrov K.M."/>
            <person name="Suarez D.L."/>
            <person name="Swayne D.E."/>
        </authorList>
    </citation>
    <scope>NUCLEOTIDE SEQUENCE [LARGE SCALE GENOMIC DNA]</scope>
    <source>
        <strain evidence="1 2">CECT 8110</strain>
    </source>
</reference>
<dbReference type="PANTHER" id="PTHR36978:SF4">
    <property type="entry name" value="P-LOOP CONTAINING NUCLEOSIDE TRIPHOSPHATE HYDROLASE PROTEIN"/>
    <property type="match status" value="1"/>
</dbReference>
<evidence type="ECO:0008006" key="3">
    <source>
        <dbReference type="Google" id="ProtNLM"/>
    </source>
</evidence>
<dbReference type="AlphaFoldDB" id="A0A1X6Y5X4"/>
<dbReference type="Proteomes" id="UP000193207">
    <property type="component" value="Unassembled WGS sequence"/>
</dbReference>
<dbReference type="InterPro" id="IPR027417">
    <property type="entry name" value="P-loop_NTPase"/>
</dbReference>
<evidence type="ECO:0000313" key="1">
    <source>
        <dbReference type="EMBL" id="SLN11339.1"/>
    </source>
</evidence>
<evidence type="ECO:0000313" key="2">
    <source>
        <dbReference type="Proteomes" id="UP000193207"/>
    </source>
</evidence>
<dbReference type="RefSeq" id="WP_139837366.1">
    <property type="nucleotide sequence ID" value="NZ_FWFU01000001.1"/>
</dbReference>
<protein>
    <recommendedName>
        <fullName evidence="3">Sulfotransferase family protein</fullName>
    </recommendedName>
</protein>
<name>A0A1X6Y5X4_9RHOB</name>
<dbReference type="InterPro" id="IPR040632">
    <property type="entry name" value="Sulfotransfer_4"/>
</dbReference>
<dbReference type="EMBL" id="FWFU01000001">
    <property type="protein sequence ID" value="SLN11339.1"/>
    <property type="molecule type" value="Genomic_DNA"/>
</dbReference>
<dbReference type="Pfam" id="PF17784">
    <property type="entry name" value="Sulfotransfer_4"/>
    <property type="match status" value="2"/>
</dbReference>
<dbReference type="Gene3D" id="3.40.50.300">
    <property type="entry name" value="P-loop containing nucleotide triphosphate hydrolases"/>
    <property type="match status" value="1"/>
</dbReference>
<keyword evidence="2" id="KW-1185">Reference proteome</keyword>
<organism evidence="1 2">
    <name type="scientific">Roseovarius halotolerans</name>
    <dbReference type="NCBI Taxonomy" id="505353"/>
    <lineage>
        <taxon>Bacteria</taxon>
        <taxon>Pseudomonadati</taxon>
        <taxon>Pseudomonadota</taxon>
        <taxon>Alphaproteobacteria</taxon>
        <taxon>Rhodobacterales</taxon>
        <taxon>Roseobacteraceae</taxon>
        <taxon>Roseovarius</taxon>
    </lineage>
</organism>
<dbReference type="SUPFAM" id="SSF52540">
    <property type="entry name" value="P-loop containing nucleoside triphosphate hydrolases"/>
    <property type="match status" value="1"/>
</dbReference>
<sequence>MKPRKVFCLGFQKTGTSSVGLALKKLGYSVASYYPFRDLASKDTLTWDEVTDRALSIAESYDAAKDTPWPLLYRELDAAFPNARFILITRNRDAWINSAVKDFAHHPNAIHNLIYDCPYPVGHEDTWLARYDRHNAEVKAYFANRPDDFISLDMNQGEVNWDNLCRFLDEPDPGIAWPHANTHRTKRLKMKYYKMKRWLGLEG</sequence>